<feature type="compositionally biased region" description="Low complexity" evidence="1">
    <location>
        <begin position="148"/>
        <end position="194"/>
    </location>
</feature>
<organism evidence="2 3">
    <name type="scientific">Virgisporangium aliadipatigenens</name>
    <dbReference type="NCBI Taxonomy" id="741659"/>
    <lineage>
        <taxon>Bacteria</taxon>
        <taxon>Bacillati</taxon>
        <taxon>Actinomycetota</taxon>
        <taxon>Actinomycetes</taxon>
        <taxon>Micromonosporales</taxon>
        <taxon>Micromonosporaceae</taxon>
        <taxon>Virgisporangium</taxon>
    </lineage>
</organism>
<dbReference type="Proteomes" id="UP000619260">
    <property type="component" value="Unassembled WGS sequence"/>
</dbReference>
<evidence type="ECO:0000313" key="3">
    <source>
        <dbReference type="Proteomes" id="UP000619260"/>
    </source>
</evidence>
<sequence>MKRPALVGIGATALLLLAGTTAFAVWRMPSSRVDLAARAAAMPVGKAPTVRPLPGKLQITWERVTLSGGVDVRYRVNRYAAAHHGAQPAGGCAGTIGGTACAEENVPNGIWTYTVQPVLGSAWTGRESEKSESVIVAAVNVPPKDLAADAASTASPSPSASASASASPSASASAGGASPSPGPSVGASPSRSVATPHGTDVQASNGEGGTAGVIGLGDRLVLSFSGPVDPTTVAHGWDGKAGLPVALKVTGTELSVADADGPLPLGPVTLGADGYAPTPLALAALLSLDGPHLVITVAENQPSPPVPVTKQSQLQWGPVKESGSPKDVDF</sequence>
<proteinExistence type="predicted"/>
<reference evidence="2" key="1">
    <citation type="submission" date="2021-01" db="EMBL/GenBank/DDBJ databases">
        <title>Whole genome shotgun sequence of Virgisporangium aliadipatigenens NBRC 105644.</title>
        <authorList>
            <person name="Komaki H."/>
            <person name="Tamura T."/>
        </authorList>
    </citation>
    <scope>NUCLEOTIDE SEQUENCE</scope>
    <source>
        <strain evidence="2">NBRC 105644</strain>
    </source>
</reference>
<feature type="region of interest" description="Disordered" evidence="1">
    <location>
        <begin position="300"/>
        <end position="330"/>
    </location>
</feature>
<protein>
    <submittedName>
        <fullName evidence="2">Uncharacterized protein</fullName>
    </submittedName>
</protein>
<dbReference type="AlphaFoldDB" id="A0A8J3YVJ2"/>
<name>A0A8J3YVJ2_9ACTN</name>
<evidence type="ECO:0000256" key="1">
    <source>
        <dbReference type="SAM" id="MobiDB-lite"/>
    </source>
</evidence>
<keyword evidence="3" id="KW-1185">Reference proteome</keyword>
<dbReference type="EMBL" id="BOPF01000046">
    <property type="protein sequence ID" value="GIJ51277.1"/>
    <property type="molecule type" value="Genomic_DNA"/>
</dbReference>
<evidence type="ECO:0000313" key="2">
    <source>
        <dbReference type="EMBL" id="GIJ51277.1"/>
    </source>
</evidence>
<feature type="region of interest" description="Disordered" evidence="1">
    <location>
        <begin position="148"/>
        <end position="210"/>
    </location>
</feature>
<comment type="caution">
    <text evidence="2">The sequence shown here is derived from an EMBL/GenBank/DDBJ whole genome shotgun (WGS) entry which is preliminary data.</text>
</comment>
<gene>
    <name evidence="2" type="ORF">Val02_81630</name>
</gene>
<accession>A0A8J3YVJ2</accession>